<reference evidence="2 3" key="1">
    <citation type="journal article" date="2020" name="Nature">
        <title>Six reference-quality genomes reveal evolution of bat adaptations.</title>
        <authorList>
            <person name="Jebb D."/>
            <person name="Huang Z."/>
            <person name="Pippel M."/>
            <person name="Hughes G.M."/>
            <person name="Lavrichenko K."/>
            <person name="Devanna P."/>
            <person name="Winkler S."/>
            <person name="Jermiin L.S."/>
            <person name="Skirmuntt E.C."/>
            <person name="Katzourakis A."/>
            <person name="Burkitt-Gray L."/>
            <person name="Ray D.A."/>
            <person name="Sullivan K.A.M."/>
            <person name="Roscito J.G."/>
            <person name="Kirilenko B.M."/>
            <person name="Davalos L.M."/>
            <person name="Corthals A.P."/>
            <person name="Power M.L."/>
            <person name="Jones G."/>
            <person name="Ransome R.D."/>
            <person name="Dechmann D.K.N."/>
            <person name="Locatelli A.G."/>
            <person name="Puechmaille S.J."/>
            <person name="Fedrigo O."/>
            <person name="Jarvis E.D."/>
            <person name="Hiller M."/>
            <person name="Vernes S.C."/>
            <person name="Myers E.W."/>
            <person name="Teeling E.C."/>
        </authorList>
    </citation>
    <scope>NUCLEOTIDE SEQUENCE [LARGE SCALE GENOMIC DNA]</scope>
    <source>
        <strain evidence="2">MMyoMyo1</strain>
        <tissue evidence="2">Flight muscle</tissue>
    </source>
</reference>
<evidence type="ECO:0000256" key="1">
    <source>
        <dbReference type="SAM" id="MobiDB-lite"/>
    </source>
</evidence>
<accession>A0A7J7TTK0</accession>
<feature type="region of interest" description="Disordered" evidence="1">
    <location>
        <begin position="164"/>
        <end position="185"/>
    </location>
</feature>
<feature type="compositionally biased region" description="Basic residues" evidence="1">
    <location>
        <begin position="17"/>
        <end position="26"/>
    </location>
</feature>
<feature type="region of interest" description="Disordered" evidence="1">
    <location>
        <begin position="1"/>
        <end position="130"/>
    </location>
</feature>
<protein>
    <submittedName>
        <fullName evidence="2">Uncharacterized protein</fullName>
    </submittedName>
</protein>
<name>A0A7J7TTK0_MYOMY</name>
<dbReference type="AlphaFoldDB" id="A0A7J7TTK0"/>
<proteinExistence type="predicted"/>
<evidence type="ECO:0000313" key="2">
    <source>
        <dbReference type="EMBL" id="KAF6303933.1"/>
    </source>
</evidence>
<dbReference type="Proteomes" id="UP000527355">
    <property type="component" value="Unassembled WGS sequence"/>
</dbReference>
<organism evidence="2 3">
    <name type="scientific">Myotis myotis</name>
    <name type="common">Greater mouse-eared bat</name>
    <name type="synonym">Vespertilio myotis</name>
    <dbReference type="NCBI Taxonomy" id="51298"/>
    <lineage>
        <taxon>Eukaryota</taxon>
        <taxon>Metazoa</taxon>
        <taxon>Chordata</taxon>
        <taxon>Craniata</taxon>
        <taxon>Vertebrata</taxon>
        <taxon>Euteleostomi</taxon>
        <taxon>Mammalia</taxon>
        <taxon>Eutheria</taxon>
        <taxon>Laurasiatheria</taxon>
        <taxon>Chiroptera</taxon>
        <taxon>Yangochiroptera</taxon>
        <taxon>Vespertilionidae</taxon>
        <taxon>Myotis</taxon>
    </lineage>
</organism>
<sequence>MTSQPRIKSSLPAAKLTAKHGGPRRRQGAEAPGARPDALQGSPDSLASGTWWGPVRGRPSTAETSGNSCPPPGPWRQGWEEGRVPRTPAARGRAPTEPVLCPALPGPQATPPARRLGRPGQLPSPLGPGAQGVLSLSLKVTEVRGAEPSRAHVPAHCALVSGRLRVPRGQRGAASRGRNRENSSR</sequence>
<keyword evidence="3" id="KW-1185">Reference proteome</keyword>
<gene>
    <name evidence="2" type="ORF">mMyoMyo1_008916</name>
</gene>
<dbReference type="EMBL" id="JABWUV010000015">
    <property type="protein sequence ID" value="KAF6303933.1"/>
    <property type="molecule type" value="Genomic_DNA"/>
</dbReference>
<evidence type="ECO:0000313" key="3">
    <source>
        <dbReference type="Proteomes" id="UP000527355"/>
    </source>
</evidence>
<comment type="caution">
    <text evidence="2">The sequence shown here is derived from an EMBL/GenBank/DDBJ whole genome shotgun (WGS) entry which is preliminary data.</text>
</comment>